<evidence type="ECO:0000313" key="2">
    <source>
        <dbReference type="EMBL" id="SAI47609.1"/>
    </source>
</evidence>
<feature type="compositionally biased region" description="Basic and acidic residues" evidence="1">
    <location>
        <begin position="82"/>
        <end position="91"/>
    </location>
</feature>
<proteinExistence type="predicted"/>
<protein>
    <submittedName>
        <fullName evidence="2">Uncharacterized protein</fullName>
    </submittedName>
</protein>
<feature type="region of interest" description="Disordered" evidence="1">
    <location>
        <begin position="46"/>
        <end position="97"/>
    </location>
</feature>
<gene>
    <name evidence="2" type="ORF">SAMEA1982600_03832</name>
</gene>
<reference evidence="2 3" key="1">
    <citation type="submission" date="2016-03" db="EMBL/GenBank/DDBJ databases">
        <authorList>
            <consortium name="Pathogen Informatics"/>
        </authorList>
    </citation>
    <scope>NUCLEOTIDE SEQUENCE [LARGE SCALE GENOMIC DNA]</scope>
    <source>
        <strain evidence="2 3">NCTC13364</strain>
    </source>
</reference>
<organism evidence="2 3">
    <name type="scientific">Bordetella ansorpii</name>
    <dbReference type="NCBI Taxonomy" id="288768"/>
    <lineage>
        <taxon>Bacteria</taxon>
        <taxon>Pseudomonadati</taxon>
        <taxon>Pseudomonadota</taxon>
        <taxon>Betaproteobacteria</taxon>
        <taxon>Burkholderiales</taxon>
        <taxon>Alcaligenaceae</taxon>
        <taxon>Bordetella</taxon>
    </lineage>
</organism>
<dbReference type="AlphaFoldDB" id="A0A157QRM3"/>
<sequence>MKTRPRPATPAQLARAYDVARLRGTLAEALRSPLLARCLELTAEALAADQPRPNDYRPPPVAPPPEPARPVSTRITNTPDNPPRRDVKRASAGDLDE</sequence>
<evidence type="ECO:0000256" key="1">
    <source>
        <dbReference type="SAM" id="MobiDB-lite"/>
    </source>
</evidence>
<dbReference type="EMBL" id="FKBS01000025">
    <property type="protein sequence ID" value="SAI47609.1"/>
    <property type="molecule type" value="Genomic_DNA"/>
</dbReference>
<feature type="compositionally biased region" description="Pro residues" evidence="1">
    <location>
        <begin position="56"/>
        <end position="68"/>
    </location>
</feature>
<evidence type="ECO:0000313" key="3">
    <source>
        <dbReference type="Proteomes" id="UP000077037"/>
    </source>
</evidence>
<dbReference type="Proteomes" id="UP000077037">
    <property type="component" value="Unassembled WGS sequence"/>
</dbReference>
<name>A0A157QRM3_9BORD</name>
<accession>A0A157QRM3</accession>